<comment type="caution">
    <text evidence="1">The sequence shown here is derived from an EMBL/GenBank/DDBJ whole genome shotgun (WGS) entry which is preliminary data.</text>
</comment>
<proteinExistence type="predicted"/>
<dbReference type="AlphaFoldDB" id="A0A0F9G9L9"/>
<dbReference type="EMBL" id="LAZR01018644">
    <property type="protein sequence ID" value="KKL95564.1"/>
    <property type="molecule type" value="Genomic_DNA"/>
</dbReference>
<feature type="non-terminal residue" evidence="1">
    <location>
        <position position="1"/>
    </location>
</feature>
<gene>
    <name evidence="1" type="ORF">LCGC14_1853300</name>
</gene>
<organism evidence="1">
    <name type="scientific">marine sediment metagenome</name>
    <dbReference type="NCBI Taxonomy" id="412755"/>
    <lineage>
        <taxon>unclassified sequences</taxon>
        <taxon>metagenomes</taxon>
        <taxon>ecological metagenomes</taxon>
    </lineage>
</organism>
<evidence type="ECO:0000313" key="1">
    <source>
        <dbReference type="EMBL" id="KKL95564.1"/>
    </source>
</evidence>
<protein>
    <submittedName>
        <fullName evidence="1">Uncharacterized protein</fullName>
    </submittedName>
</protein>
<accession>A0A0F9G9L9</accession>
<reference evidence="1" key="1">
    <citation type="journal article" date="2015" name="Nature">
        <title>Complex archaea that bridge the gap between prokaryotes and eukaryotes.</title>
        <authorList>
            <person name="Spang A."/>
            <person name="Saw J.H."/>
            <person name="Jorgensen S.L."/>
            <person name="Zaremba-Niedzwiedzka K."/>
            <person name="Martijn J."/>
            <person name="Lind A.E."/>
            <person name="van Eijk R."/>
            <person name="Schleper C."/>
            <person name="Guy L."/>
            <person name="Ettema T.J."/>
        </authorList>
    </citation>
    <scope>NUCLEOTIDE SEQUENCE</scope>
</reference>
<name>A0A0F9G9L9_9ZZZZ</name>
<sequence length="51" mass="5866">DALIESVGYLYKKSKKYVIIVQSIHTYDVDTNLGEPLRIPRECVVSIEKLK</sequence>